<dbReference type="EMBL" id="DTFF01000042">
    <property type="protein sequence ID" value="HGI87704.1"/>
    <property type="molecule type" value="Genomic_DNA"/>
</dbReference>
<feature type="transmembrane region" description="Helical" evidence="6">
    <location>
        <begin position="6"/>
        <end position="27"/>
    </location>
</feature>
<accession>A0A7C4FE03</accession>
<evidence type="ECO:0000313" key="7">
    <source>
        <dbReference type="EMBL" id="HGI87704.1"/>
    </source>
</evidence>
<evidence type="ECO:0000256" key="3">
    <source>
        <dbReference type="ARBA" id="ARBA00022692"/>
    </source>
</evidence>
<feature type="transmembrane region" description="Helical" evidence="6">
    <location>
        <begin position="132"/>
        <end position="151"/>
    </location>
</feature>
<evidence type="ECO:0000256" key="5">
    <source>
        <dbReference type="ARBA" id="ARBA00023136"/>
    </source>
</evidence>
<reference evidence="7" key="1">
    <citation type="journal article" date="2020" name="mSystems">
        <title>Genome- and Community-Level Interaction Insights into Carbon Utilization and Element Cycling Functions of Hydrothermarchaeota in Hydrothermal Sediment.</title>
        <authorList>
            <person name="Zhou Z."/>
            <person name="Liu Y."/>
            <person name="Xu W."/>
            <person name="Pan J."/>
            <person name="Luo Z.H."/>
            <person name="Li M."/>
        </authorList>
    </citation>
    <scope>NUCLEOTIDE SEQUENCE [LARGE SCALE GENOMIC DNA]</scope>
    <source>
        <strain evidence="7">SpSt-732</strain>
    </source>
</reference>
<dbReference type="CDD" id="cd06580">
    <property type="entry name" value="TM_PBP1_transp_TpRbsC_like"/>
    <property type="match status" value="1"/>
</dbReference>
<keyword evidence="4 6" id="KW-1133">Transmembrane helix</keyword>
<evidence type="ECO:0000256" key="4">
    <source>
        <dbReference type="ARBA" id="ARBA00022989"/>
    </source>
</evidence>
<feature type="transmembrane region" description="Helical" evidence="6">
    <location>
        <begin position="39"/>
        <end position="63"/>
    </location>
</feature>
<evidence type="ECO:0000256" key="6">
    <source>
        <dbReference type="SAM" id="Phobius"/>
    </source>
</evidence>
<dbReference type="AlphaFoldDB" id="A0A7C4FE03"/>
<dbReference type="Pfam" id="PF02653">
    <property type="entry name" value="BPD_transp_2"/>
    <property type="match status" value="1"/>
</dbReference>
<proteinExistence type="predicted"/>
<dbReference type="GO" id="GO:0005886">
    <property type="term" value="C:plasma membrane"/>
    <property type="evidence" value="ECO:0007669"/>
    <property type="project" value="UniProtKB-SubCell"/>
</dbReference>
<gene>
    <name evidence="7" type="ORF">ENV14_04850</name>
</gene>
<comment type="caution">
    <text evidence="7">The sequence shown here is derived from an EMBL/GenBank/DDBJ whole genome shotgun (WGS) entry which is preliminary data.</text>
</comment>
<keyword evidence="5 6" id="KW-0472">Membrane</keyword>
<dbReference type="GO" id="GO:0022857">
    <property type="term" value="F:transmembrane transporter activity"/>
    <property type="evidence" value="ECO:0007669"/>
    <property type="project" value="InterPro"/>
</dbReference>
<keyword evidence="2" id="KW-1003">Cell membrane</keyword>
<evidence type="ECO:0000256" key="1">
    <source>
        <dbReference type="ARBA" id="ARBA00004651"/>
    </source>
</evidence>
<protein>
    <submittedName>
        <fullName evidence="7">ABC transporter permease</fullName>
    </submittedName>
</protein>
<comment type="subcellular location">
    <subcellularLocation>
        <location evidence="1">Cell membrane</location>
        <topology evidence="1">Multi-pass membrane protein</topology>
    </subcellularLocation>
</comment>
<sequence>MLEEVARVLTDPLVVALVFWVLSDIVVERSGVINLALDGIITVGIAVAFVSTQHLSHTIILWGVDMAPIMSLLVTVATTVVLAALFMLFINILHAYHVLTGLALNIAFYGLSALIGLRLQKTPTIATLRLPPPVLASVGILVVLFTWLILYRTAIGMAVRACGFNPRAAEHLGVRVWRVRFLASAIGYTLAGIGSYIYAVVYRGGWVQYTGRGYGFLAITLAMASTWHPLLSYPIALAFGYLYTSAYALQLLYGVHSEIVNALPYIASIAIVTVVYSTPLHKKLAAPRALGEVYFKEERAA</sequence>
<feature type="transmembrane region" description="Helical" evidence="6">
    <location>
        <begin position="238"/>
        <end position="256"/>
    </location>
</feature>
<feature type="transmembrane region" description="Helical" evidence="6">
    <location>
        <begin position="262"/>
        <end position="280"/>
    </location>
</feature>
<evidence type="ECO:0000256" key="2">
    <source>
        <dbReference type="ARBA" id="ARBA00022475"/>
    </source>
</evidence>
<dbReference type="PANTHER" id="PTHR43370:SF1">
    <property type="entry name" value="GUANOSINE ABC TRANSPORTER PERMEASE PROTEIN NUPQ"/>
    <property type="match status" value="1"/>
</dbReference>
<organism evidence="7">
    <name type="scientific">Ignisphaera aggregans</name>
    <dbReference type="NCBI Taxonomy" id="334771"/>
    <lineage>
        <taxon>Archaea</taxon>
        <taxon>Thermoproteota</taxon>
        <taxon>Thermoprotei</taxon>
        <taxon>Desulfurococcales</taxon>
        <taxon>Desulfurococcaceae</taxon>
        <taxon>Ignisphaera</taxon>
    </lineage>
</organism>
<dbReference type="PANTHER" id="PTHR43370">
    <property type="entry name" value="SUGAR ABC TRANSPORTER INTEGRAL MEMBRANE PROTEIN-RELATED"/>
    <property type="match status" value="1"/>
</dbReference>
<feature type="transmembrane region" description="Helical" evidence="6">
    <location>
        <begin position="69"/>
        <end position="90"/>
    </location>
</feature>
<name>A0A7C4FE03_9CREN</name>
<keyword evidence="3 6" id="KW-0812">Transmembrane</keyword>
<feature type="transmembrane region" description="Helical" evidence="6">
    <location>
        <begin position="181"/>
        <end position="201"/>
    </location>
</feature>
<dbReference type="InterPro" id="IPR001851">
    <property type="entry name" value="ABC_transp_permease"/>
</dbReference>
<feature type="transmembrane region" description="Helical" evidence="6">
    <location>
        <begin position="102"/>
        <end position="120"/>
    </location>
</feature>